<dbReference type="EMBL" id="KI674376">
    <property type="protein sequence ID" value="ETL34245.1"/>
    <property type="molecule type" value="Genomic_DNA"/>
</dbReference>
<dbReference type="Pfam" id="PF18634">
    <property type="entry name" value="RXLR_WY"/>
    <property type="match status" value="2"/>
</dbReference>
<evidence type="ECO:0000256" key="6">
    <source>
        <dbReference type="ARBA" id="ARBA00023026"/>
    </source>
</evidence>
<evidence type="ECO:0000256" key="3">
    <source>
        <dbReference type="ARBA" id="ARBA00010400"/>
    </source>
</evidence>
<reference evidence="10" key="2">
    <citation type="submission" date="2013-11" db="EMBL/GenBank/DDBJ databases">
        <title>The Genome Sequence of Phytophthora parasitica CJ05E6.</title>
        <authorList>
            <consortium name="The Broad Institute Genomics Platform"/>
            <person name="Russ C."/>
            <person name="Tyler B."/>
            <person name="Panabieres F."/>
            <person name="Shan W."/>
            <person name="Tripathy S."/>
            <person name="Grunwald N."/>
            <person name="Machado M."/>
            <person name="Johnson C.S."/>
            <person name="Arredondo F."/>
            <person name="Hong C."/>
            <person name="Coffey M."/>
            <person name="Young S.K."/>
            <person name="Zeng Q."/>
            <person name="Gargeya S."/>
            <person name="Fitzgerald M."/>
            <person name="Abouelleil A."/>
            <person name="Alvarado L."/>
            <person name="Chapman S.B."/>
            <person name="Gainer-Dewar J."/>
            <person name="Goldberg J."/>
            <person name="Griggs A."/>
            <person name="Gujja S."/>
            <person name="Hansen M."/>
            <person name="Howarth C."/>
            <person name="Imamovic A."/>
            <person name="Ireland A."/>
            <person name="Larimer J."/>
            <person name="McCowan C."/>
            <person name="Murphy C."/>
            <person name="Pearson M."/>
            <person name="Poon T.W."/>
            <person name="Priest M."/>
            <person name="Roberts A."/>
            <person name="Saif S."/>
            <person name="Shea T."/>
            <person name="Sykes S."/>
            <person name="Wortman J."/>
            <person name="Nusbaum C."/>
            <person name="Birren B."/>
        </authorList>
    </citation>
    <scope>NUCLEOTIDE SEQUENCE [LARGE SCALE GENOMIC DNA]</scope>
    <source>
        <strain evidence="10">CJ05E6</strain>
    </source>
</reference>
<gene>
    <name evidence="9" type="ORF">L915_13606</name>
    <name evidence="10" type="ORF">L916_13503</name>
</gene>
<evidence type="ECO:0000313" key="10">
    <source>
        <dbReference type="EMBL" id="ETL34245.1"/>
    </source>
</evidence>
<keyword evidence="5" id="KW-0732">Signal</keyword>
<dbReference type="InterPro" id="IPR054463">
    <property type="entry name" value="PexRD54_WY"/>
</dbReference>
<organism evidence="9">
    <name type="scientific">Phytophthora nicotianae</name>
    <name type="common">Potato buckeye rot agent</name>
    <name type="synonym">Phytophthora parasitica</name>
    <dbReference type="NCBI Taxonomy" id="4792"/>
    <lineage>
        <taxon>Eukaryota</taxon>
        <taxon>Sar</taxon>
        <taxon>Stramenopiles</taxon>
        <taxon>Oomycota</taxon>
        <taxon>Peronosporomycetes</taxon>
        <taxon>Peronosporales</taxon>
        <taxon>Peronosporaceae</taxon>
        <taxon>Phytophthora</taxon>
    </lineage>
</organism>
<dbReference type="EMBL" id="KI687633">
    <property type="protein sequence ID" value="ETK80828.1"/>
    <property type="molecule type" value="Genomic_DNA"/>
</dbReference>
<evidence type="ECO:0000259" key="7">
    <source>
        <dbReference type="Pfam" id="PF18634"/>
    </source>
</evidence>
<evidence type="ECO:0000256" key="5">
    <source>
        <dbReference type="ARBA" id="ARBA00022729"/>
    </source>
</evidence>
<evidence type="ECO:0000256" key="4">
    <source>
        <dbReference type="ARBA" id="ARBA00022525"/>
    </source>
</evidence>
<comment type="similarity">
    <text evidence="3">Belongs to the RxLR effector family.</text>
</comment>
<keyword evidence="6" id="KW-0843">Virulence</keyword>
<evidence type="ECO:0000256" key="1">
    <source>
        <dbReference type="ARBA" id="ARBA00004340"/>
    </source>
</evidence>
<dbReference type="AlphaFoldDB" id="W2GCM1"/>
<dbReference type="Proteomes" id="UP000053864">
    <property type="component" value="Unassembled WGS sequence"/>
</dbReference>
<comment type="subcellular location">
    <subcellularLocation>
        <location evidence="1">Host cell</location>
    </subcellularLocation>
    <subcellularLocation>
        <location evidence="2">Secreted</location>
    </subcellularLocation>
</comment>
<feature type="domain" description="RXLR phytopathogen effector protein WY-domain" evidence="7">
    <location>
        <begin position="239"/>
        <end position="288"/>
    </location>
</feature>
<evidence type="ECO:0000259" key="8">
    <source>
        <dbReference type="Pfam" id="PF22748"/>
    </source>
</evidence>
<accession>W2GCM1</accession>
<evidence type="ECO:0008006" key="11">
    <source>
        <dbReference type="Google" id="ProtNLM"/>
    </source>
</evidence>
<dbReference type="InterPro" id="IPR040786">
    <property type="entry name" value="RXLR_WY"/>
</dbReference>
<evidence type="ECO:0000256" key="2">
    <source>
        <dbReference type="ARBA" id="ARBA00004613"/>
    </source>
</evidence>
<dbReference type="GO" id="GO:0005576">
    <property type="term" value="C:extracellular region"/>
    <property type="evidence" value="ECO:0007669"/>
    <property type="project" value="UniProtKB-SubCell"/>
</dbReference>
<name>W2GCM1_PHYNI</name>
<feature type="domain" description="RXLR phytopathogen effector protein WY-domain" evidence="7">
    <location>
        <begin position="135"/>
        <end position="184"/>
    </location>
</feature>
<dbReference type="VEuPathDB" id="FungiDB:PPTG_14173"/>
<dbReference type="GO" id="GO:0043657">
    <property type="term" value="C:host cell"/>
    <property type="evidence" value="ECO:0007669"/>
    <property type="project" value="UniProtKB-SubCell"/>
</dbReference>
<feature type="domain" description="RxLR effector PexRD54 WY" evidence="8">
    <location>
        <begin position="93"/>
        <end position="132"/>
    </location>
</feature>
<proteinExistence type="inferred from homology"/>
<feature type="domain" description="RxLR effector PexRD54 WY" evidence="8">
    <location>
        <begin position="198"/>
        <end position="235"/>
    </location>
</feature>
<sequence length="367" mass="42142">MTSKKSRKQNALGLLISPPPCSDLCLLLAELRREAQTPGPHQYRFLETSLVPCELELEHPTSSLRSYKTGDEGTIKEERVGIPGWTMLDGIAYKLFLKWEVNPADIFQRLRSVRASGKLDDNKGFIQWLQYVNKYRAKRGGESWFADYKLVELLRKSKSDAELVTLFQSLRRYPAVKNLADEMQAYMILSSKSSRKIVNREWLKSGESPAQVFNILRLNKQTLSNNPLFIQWLRYTKLYRSKSGGEAFSDVDIFNFLSVETMIRSNRFGTLAESLKGFPDLKPLAKTLLAQLYQRWLKDGFSPLYIANYGMEPAVSKLKNTDPRFAYLKAYTEYYVRHHEKNDLLDIVKKVTTGKELETAIAVASKP</sequence>
<reference evidence="9" key="1">
    <citation type="submission" date="2013-11" db="EMBL/GenBank/DDBJ databases">
        <title>The Genome Sequence of Phytophthora parasitica CJ02B3.</title>
        <authorList>
            <consortium name="The Broad Institute Genomics Platform"/>
            <person name="Russ C."/>
            <person name="Tyler B."/>
            <person name="Panabieres F."/>
            <person name="Shan W."/>
            <person name="Tripathy S."/>
            <person name="Grunwald N."/>
            <person name="Machado M."/>
            <person name="Johnson C.S."/>
            <person name="Arredondo F."/>
            <person name="Hong C."/>
            <person name="Coffey M."/>
            <person name="Young S.K."/>
            <person name="Zeng Q."/>
            <person name="Gargeya S."/>
            <person name="Fitzgerald M."/>
            <person name="Abouelleil A."/>
            <person name="Alvarado L."/>
            <person name="Chapman S.B."/>
            <person name="Gainer-Dewar J."/>
            <person name="Goldberg J."/>
            <person name="Griggs A."/>
            <person name="Gujja S."/>
            <person name="Hansen M."/>
            <person name="Howarth C."/>
            <person name="Imamovic A."/>
            <person name="Ireland A."/>
            <person name="Larimer J."/>
            <person name="McCowan C."/>
            <person name="Murphy C."/>
            <person name="Pearson M."/>
            <person name="Poon T.W."/>
            <person name="Priest M."/>
            <person name="Roberts A."/>
            <person name="Saif S."/>
            <person name="Shea T."/>
            <person name="Sykes S."/>
            <person name="Wortman J."/>
            <person name="Nusbaum C."/>
            <person name="Birren B."/>
        </authorList>
    </citation>
    <scope>NUCLEOTIDE SEQUENCE [LARGE SCALE GENOMIC DNA]</scope>
    <source>
        <strain evidence="9">CJ02B3</strain>
    </source>
</reference>
<dbReference type="Proteomes" id="UP000053236">
    <property type="component" value="Unassembled WGS sequence"/>
</dbReference>
<dbReference type="Pfam" id="PF22748">
    <property type="entry name" value="PexRD54_WY"/>
    <property type="match status" value="2"/>
</dbReference>
<protein>
    <recommendedName>
        <fullName evidence="11">RXLR phytopathogen effector protein WY-domain domain-containing protein</fullName>
    </recommendedName>
</protein>
<evidence type="ECO:0000313" key="9">
    <source>
        <dbReference type="EMBL" id="ETK80828.1"/>
    </source>
</evidence>
<keyword evidence="4" id="KW-0964">Secreted</keyword>